<dbReference type="Pfam" id="PF03458">
    <property type="entry name" value="Gly_transporter"/>
    <property type="match status" value="2"/>
</dbReference>
<feature type="transmembrane region" description="Helical" evidence="7">
    <location>
        <begin position="174"/>
        <end position="191"/>
    </location>
</feature>
<proteinExistence type="inferred from homology"/>
<sequence length="207" mass="21391">MSFLVLLFDLIGTFVFALSGGTLAVRHRLDFFGVLVLSCAAAVSGGLARDVMIGAQPPAALADWRYLATAMVAGVLTFYRHQSIEHMRNPVQLFDAAGLALFAVLGTGKALAFGLSPFAAVLLGMISGIGGGIARDLLVARTPVVLRAELYAVAALAGGGVVAVAHVAGLPQTPAMAAGAVVCFGLRFMAIRHGWHLPVARAPEDGR</sequence>
<dbReference type="EMBL" id="MWIP01000020">
    <property type="protein sequence ID" value="KAF1684912.1"/>
    <property type="molecule type" value="Genomic_DNA"/>
</dbReference>
<comment type="caution">
    <text evidence="9">The sequence shown here is derived from an EMBL/GenBank/DDBJ whole genome shotgun (WGS) entry which is preliminary data.</text>
</comment>
<dbReference type="PANTHER" id="PTHR30506:SF3">
    <property type="entry name" value="UPF0126 INNER MEMBRANE PROTEIN YADS-RELATED"/>
    <property type="match status" value="1"/>
</dbReference>
<evidence type="ECO:0000313" key="9">
    <source>
        <dbReference type="EMBL" id="KAF1684912.1"/>
    </source>
</evidence>
<evidence type="ECO:0000256" key="2">
    <source>
        <dbReference type="ARBA" id="ARBA00008193"/>
    </source>
</evidence>
<dbReference type="GO" id="GO:0005886">
    <property type="term" value="C:plasma membrane"/>
    <property type="evidence" value="ECO:0007669"/>
    <property type="project" value="UniProtKB-SubCell"/>
</dbReference>
<dbReference type="PANTHER" id="PTHR30506">
    <property type="entry name" value="INNER MEMBRANE PROTEIN"/>
    <property type="match status" value="1"/>
</dbReference>
<keyword evidence="5 7" id="KW-1133">Transmembrane helix</keyword>
<evidence type="ECO:0000256" key="6">
    <source>
        <dbReference type="ARBA" id="ARBA00023136"/>
    </source>
</evidence>
<feature type="transmembrane region" description="Helical" evidence="7">
    <location>
        <begin position="32"/>
        <end position="52"/>
    </location>
</feature>
<comment type="similarity">
    <text evidence="2">Belongs to the UPF0126 family.</text>
</comment>
<evidence type="ECO:0000256" key="4">
    <source>
        <dbReference type="ARBA" id="ARBA00022692"/>
    </source>
</evidence>
<name>A0A7V8GKA2_9GAMM</name>
<dbReference type="RefSeq" id="WP_162312104.1">
    <property type="nucleotide sequence ID" value="NZ_JACHGU010000011.1"/>
</dbReference>
<keyword evidence="4 7" id="KW-0812">Transmembrane</keyword>
<protein>
    <recommendedName>
        <fullName evidence="8">Glycine transporter domain-containing protein</fullName>
    </recommendedName>
</protein>
<reference evidence="9 10" key="1">
    <citation type="submission" date="2017-10" db="EMBL/GenBank/DDBJ databases">
        <title>Whole genome sequencing of Pseudoxanthomonas broegbernensis DSM 12573(T).</title>
        <authorList>
            <person name="Kumar S."/>
            <person name="Bansal K."/>
            <person name="Kaur A."/>
            <person name="Patil P."/>
            <person name="Sharma S."/>
            <person name="Patil P.B."/>
        </authorList>
    </citation>
    <scope>NUCLEOTIDE SEQUENCE [LARGE SCALE GENOMIC DNA]</scope>
    <source>
        <strain evidence="9 10">DSM 12573</strain>
    </source>
</reference>
<dbReference type="AlphaFoldDB" id="A0A7V8GKA2"/>
<feature type="transmembrane region" description="Helical" evidence="7">
    <location>
        <begin position="118"/>
        <end position="138"/>
    </location>
</feature>
<evidence type="ECO:0000256" key="1">
    <source>
        <dbReference type="ARBA" id="ARBA00004651"/>
    </source>
</evidence>
<feature type="domain" description="Glycine transporter" evidence="8">
    <location>
        <begin position="93"/>
        <end position="166"/>
    </location>
</feature>
<keyword evidence="3" id="KW-1003">Cell membrane</keyword>
<dbReference type="InterPro" id="IPR005115">
    <property type="entry name" value="Gly_transporter"/>
</dbReference>
<evidence type="ECO:0000313" key="10">
    <source>
        <dbReference type="Proteomes" id="UP000462066"/>
    </source>
</evidence>
<evidence type="ECO:0000256" key="7">
    <source>
        <dbReference type="SAM" id="Phobius"/>
    </source>
</evidence>
<keyword evidence="10" id="KW-1185">Reference proteome</keyword>
<evidence type="ECO:0000259" key="8">
    <source>
        <dbReference type="Pfam" id="PF03458"/>
    </source>
</evidence>
<evidence type="ECO:0000256" key="5">
    <source>
        <dbReference type="ARBA" id="ARBA00022989"/>
    </source>
</evidence>
<accession>A0A7V8GKA2</accession>
<organism evidence="9 10">
    <name type="scientific">Pseudoxanthomonas broegbernensis</name>
    <dbReference type="NCBI Taxonomy" id="83619"/>
    <lineage>
        <taxon>Bacteria</taxon>
        <taxon>Pseudomonadati</taxon>
        <taxon>Pseudomonadota</taxon>
        <taxon>Gammaproteobacteria</taxon>
        <taxon>Lysobacterales</taxon>
        <taxon>Lysobacteraceae</taxon>
        <taxon>Pseudoxanthomonas</taxon>
    </lineage>
</organism>
<evidence type="ECO:0000256" key="3">
    <source>
        <dbReference type="ARBA" id="ARBA00022475"/>
    </source>
</evidence>
<comment type="subcellular location">
    <subcellularLocation>
        <location evidence="1">Cell membrane</location>
        <topology evidence="1">Multi-pass membrane protein</topology>
    </subcellularLocation>
</comment>
<dbReference type="Proteomes" id="UP000462066">
    <property type="component" value="Unassembled WGS sequence"/>
</dbReference>
<feature type="transmembrane region" description="Helical" evidence="7">
    <location>
        <begin position="150"/>
        <end position="168"/>
    </location>
</feature>
<feature type="transmembrane region" description="Helical" evidence="7">
    <location>
        <begin position="6"/>
        <end position="25"/>
    </location>
</feature>
<gene>
    <name evidence="9" type="ORF">B1992_13855</name>
</gene>
<feature type="domain" description="Glycine transporter" evidence="8">
    <location>
        <begin position="7"/>
        <end position="81"/>
    </location>
</feature>
<keyword evidence="6 7" id="KW-0472">Membrane</keyword>